<feature type="binding site" evidence="15">
    <location>
        <position position="468"/>
    </location>
    <ligand>
        <name>Mg(2+)</name>
        <dbReference type="ChEBI" id="CHEBI:18420"/>
        <note>shared with alpha subunit</note>
    </ligand>
</feature>
<evidence type="ECO:0000256" key="11">
    <source>
        <dbReference type="ARBA" id="ARBA00022884"/>
    </source>
</evidence>
<keyword evidence="13 15" id="KW-0030">Aminoacyl-tRNA synthetase</keyword>
<comment type="catalytic activity">
    <reaction evidence="14 15">
        <text>tRNA(Phe) + L-phenylalanine + ATP = L-phenylalanyl-tRNA(Phe) + AMP + diphosphate + H(+)</text>
        <dbReference type="Rhea" id="RHEA:19413"/>
        <dbReference type="Rhea" id="RHEA-COMP:9668"/>
        <dbReference type="Rhea" id="RHEA-COMP:9699"/>
        <dbReference type="ChEBI" id="CHEBI:15378"/>
        <dbReference type="ChEBI" id="CHEBI:30616"/>
        <dbReference type="ChEBI" id="CHEBI:33019"/>
        <dbReference type="ChEBI" id="CHEBI:58095"/>
        <dbReference type="ChEBI" id="CHEBI:78442"/>
        <dbReference type="ChEBI" id="CHEBI:78531"/>
        <dbReference type="ChEBI" id="CHEBI:456215"/>
        <dbReference type="EC" id="6.1.1.20"/>
    </reaction>
</comment>
<dbReference type="InterPro" id="IPR033714">
    <property type="entry name" value="tRNA_bind_bactPheRS"/>
</dbReference>
<dbReference type="InterPro" id="IPR004532">
    <property type="entry name" value="Phe-tRNA-ligase_IIc_bsu_bact"/>
</dbReference>
<dbReference type="SUPFAM" id="SSF50249">
    <property type="entry name" value="Nucleic acid-binding proteins"/>
    <property type="match status" value="1"/>
</dbReference>
<evidence type="ECO:0000256" key="7">
    <source>
        <dbReference type="ARBA" id="ARBA00022723"/>
    </source>
</evidence>
<comment type="subcellular location">
    <subcellularLocation>
        <location evidence="1 15">Cytoplasm</location>
    </subcellularLocation>
</comment>
<evidence type="ECO:0000256" key="12">
    <source>
        <dbReference type="ARBA" id="ARBA00022917"/>
    </source>
</evidence>
<dbReference type="NCBIfam" id="TIGR00472">
    <property type="entry name" value="pheT_bact"/>
    <property type="match status" value="1"/>
</dbReference>
<evidence type="ECO:0000259" key="19">
    <source>
        <dbReference type="PROSITE" id="PS51483"/>
    </source>
</evidence>
<dbReference type="InterPro" id="IPR041616">
    <property type="entry name" value="PheRS_beta_core"/>
</dbReference>
<dbReference type="HAMAP" id="MF_00283">
    <property type="entry name" value="Phe_tRNA_synth_beta1"/>
    <property type="match status" value="1"/>
</dbReference>
<keyword evidence="6 15" id="KW-0436">Ligase</keyword>
<evidence type="ECO:0000256" key="5">
    <source>
        <dbReference type="ARBA" id="ARBA00022555"/>
    </source>
</evidence>
<comment type="caution">
    <text evidence="15">Lacks conserved residue(s) required for the propagation of feature annotation.</text>
</comment>
<feature type="binding site" evidence="15">
    <location>
        <position position="477"/>
    </location>
    <ligand>
        <name>Mg(2+)</name>
        <dbReference type="ChEBI" id="CHEBI:18420"/>
        <note>shared with alpha subunit</note>
    </ligand>
</feature>
<evidence type="ECO:0000256" key="8">
    <source>
        <dbReference type="ARBA" id="ARBA00022741"/>
    </source>
</evidence>
<evidence type="ECO:0000313" key="21">
    <source>
        <dbReference type="Proteomes" id="UP001410795"/>
    </source>
</evidence>
<dbReference type="Gene3D" id="3.30.70.380">
    <property type="entry name" value="Ferrodoxin-fold anticodon-binding domain"/>
    <property type="match status" value="1"/>
</dbReference>
<dbReference type="Gene3D" id="2.40.50.140">
    <property type="entry name" value="Nucleic acid-binding proteins"/>
    <property type="match status" value="1"/>
</dbReference>
<dbReference type="Pfam" id="PF03147">
    <property type="entry name" value="FDX-ACB"/>
    <property type="match status" value="1"/>
</dbReference>
<dbReference type="SUPFAM" id="SSF46955">
    <property type="entry name" value="Putative DNA-binding domain"/>
    <property type="match status" value="1"/>
</dbReference>
<dbReference type="InterPro" id="IPR036690">
    <property type="entry name" value="Fdx_antiC-bd_sf"/>
</dbReference>
<dbReference type="Pfam" id="PF03484">
    <property type="entry name" value="B5"/>
    <property type="match status" value="1"/>
</dbReference>
<dbReference type="Gene3D" id="3.30.56.10">
    <property type="match status" value="2"/>
</dbReference>
<evidence type="ECO:0000256" key="15">
    <source>
        <dbReference type="HAMAP-Rule" id="MF_00283"/>
    </source>
</evidence>
<feature type="domain" description="B5" evidence="19">
    <location>
        <begin position="415"/>
        <end position="490"/>
    </location>
</feature>
<keyword evidence="21" id="KW-1185">Reference proteome</keyword>
<dbReference type="Gene3D" id="3.50.40.10">
    <property type="entry name" value="Phenylalanyl-trna Synthetase, Chain B, domain 3"/>
    <property type="match status" value="1"/>
</dbReference>
<dbReference type="Pfam" id="PF03483">
    <property type="entry name" value="B3_4"/>
    <property type="match status" value="1"/>
</dbReference>
<evidence type="ECO:0000256" key="2">
    <source>
        <dbReference type="ARBA" id="ARBA00008653"/>
    </source>
</evidence>
<reference evidence="21" key="1">
    <citation type="journal article" date="2019" name="Int. J. Syst. Evol. Microbiol.">
        <title>The Global Catalogue of Microorganisms (GCM) 10K type strain sequencing project: providing services to taxonomists for standard genome sequencing and annotation.</title>
        <authorList>
            <consortium name="The Broad Institute Genomics Platform"/>
            <consortium name="The Broad Institute Genome Sequencing Center for Infectious Disease"/>
            <person name="Wu L."/>
            <person name="Ma J."/>
        </authorList>
    </citation>
    <scope>NUCLEOTIDE SEQUENCE [LARGE SCALE GENOMIC DNA]</scope>
    <source>
        <strain evidence="21">JCM 16546</strain>
    </source>
</reference>
<keyword evidence="7 15" id="KW-0479">Metal-binding</keyword>
<protein>
    <recommendedName>
        <fullName evidence="15">Phenylalanine--tRNA ligase beta subunit</fullName>
        <ecNumber evidence="15">6.1.1.20</ecNumber>
    </recommendedName>
    <alternativeName>
        <fullName evidence="15">Phenylalanyl-tRNA synthetase beta subunit</fullName>
        <shortName evidence="15">PheRS</shortName>
    </alternativeName>
</protein>
<dbReference type="Pfam" id="PF01588">
    <property type="entry name" value="tRNA_bind"/>
    <property type="match status" value="1"/>
</dbReference>
<evidence type="ECO:0000259" key="17">
    <source>
        <dbReference type="PROSITE" id="PS50886"/>
    </source>
</evidence>
<feature type="domain" description="TRNA-binding" evidence="17">
    <location>
        <begin position="40"/>
        <end position="159"/>
    </location>
</feature>
<comment type="subunit">
    <text evidence="3 15">Tetramer of two alpha and two beta subunits.</text>
</comment>
<dbReference type="InterPro" id="IPR005146">
    <property type="entry name" value="B3/B4_tRNA-bd"/>
</dbReference>
<dbReference type="PANTHER" id="PTHR10947:SF0">
    <property type="entry name" value="PHENYLALANINE--TRNA LIGASE BETA SUBUNIT"/>
    <property type="match status" value="1"/>
</dbReference>
<dbReference type="SUPFAM" id="SSF54991">
    <property type="entry name" value="Anticodon-binding domain of PheRS"/>
    <property type="match status" value="1"/>
</dbReference>
<evidence type="ECO:0000256" key="16">
    <source>
        <dbReference type="PROSITE-ProRule" id="PRU00209"/>
    </source>
</evidence>
<evidence type="ECO:0000256" key="9">
    <source>
        <dbReference type="ARBA" id="ARBA00022840"/>
    </source>
</evidence>
<accession>A0ABP7BQK7</accession>
<dbReference type="SUPFAM" id="SSF55681">
    <property type="entry name" value="Class II aaRS and biotin synthetases"/>
    <property type="match status" value="1"/>
</dbReference>
<feature type="domain" description="FDX-ACB" evidence="18">
    <location>
        <begin position="746"/>
        <end position="839"/>
    </location>
</feature>
<dbReference type="CDD" id="cd02796">
    <property type="entry name" value="tRNA_bind_bactPheRS"/>
    <property type="match status" value="1"/>
</dbReference>
<evidence type="ECO:0000256" key="3">
    <source>
        <dbReference type="ARBA" id="ARBA00011209"/>
    </source>
</evidence>
<dbReference type="GO" id="GO:0016874">
    <property type="term" value="F:ligase activity"/>
    <property type="evidence" value="ECO:0007669"/>
    <property type="project" value="UniProtKB-KW"/>
</dbReference>
<dbReference type="InterPro" id="IPR005147">
    <property type="entry name" value="tRNA_synthase_B5-dom"/>
</dbReference>
<evidence type="ECO:0000256" key="6">
    <source>
        <dbReference type="ARBA" id="ARBA00022598"/>
    </source>
</evidence>
<name>A0ABP7BQK7_9MICO</name>
<dbReference type="SMART" id="SM00896">
    <property type="entry name" value="FDX-ACB"/>
    <property type="match status" value="1"/>
</dbReference>
<evidence type="ECO:0000256" key="1">
    <source>
        <dbReference type="ARBA" id="ARBA00004496"/>
    </source>
</evidence>
<keyword evidence="8 15" id="KW-0547">Nucleotide-binding</keyword>
<dbReference type="PANTHER" id="PTHR10947">
    <property type="entry name" value="PHENYLALANYL-TRNA SYNTHETASE BETA CHAIN AND LEUCINE-RICH REPEAT-CONTAINING PROTEIN 47"/>
    <property type="match status" value="1"/>
</dbReference>
<dbReference type="PROSITE" id="PS51483">
    <property type="entry name" value="B5"/>
    <property type="match status" value="1"/>
</dbReference>
<dbReference type="Gene3D" id="3.30.930.10">
    <property type="entry name" value="Bira Bifunctional Protein, Domain 2"/>
    <property type="match status" value="1"/>
</dbReference>
<sequence length="840" mass="87564">MRVPLSWLREYVDVPASATPEDVLAAFVSVGFEEEEVVGFELSGPVVVGRVLSFEAEPQKNGKTIRWCQVDVGPHNGPDGEPRGIVCGAGNFETGDEVVVSLPGAVLPGPFPISARKTYGHVSDGMIASARELGLGDEHNGILRLVELGIEAEPGTDAIALLGLDDVAVDVNVTPDRGYALSIRGLAREYAHATGAAFRDPALAVSPVAASGFPVVVDDASPIRGRAGVAEFVTRVVRGVDASRPTPPWMIARLALAGIRSISLLVDITNYAMIELGGPIHGYDLGRLRGGITVRRAAAGEKLETLDGQVRTLNAEDLLITDESGPIGLAGVMGGAQTEMGETTTDVLVEAAVFDTVSIARTARRHKLPSEASRRFERGVDPLLPPAAAQRVVDLMVELAGGVADDLGSALGATFERRSIALPAGFVQGLIGVDYTAARIAETLTTIGCDVEETADGWRVAPPSWRPDLTDKWTLAEEVARIDGVDRIPSVLPTPPSGRGLTPAQQGRRRVANGLAAAGFVETPSFPFTTEQQNDLHGSASGEHLPSVRLANPLDGQAPFLRRSLVPGLLQTAHRNVARGATDLALFEVGTVFRPLPGVDYGTATIPPGAVRPDAETLARLDASIAPQPRHVALLLTGSVAPKQPGREAEPAGIEVALDAVRVVAAAAGVEIEVAQGERAALHPGRTGVLSVVGASGTSTVVGYVGELLPAVADDADLPGRVTVAELDLDVVLSLAGDRVTVASLSTFPAATQDVSLVVDAALPASELRRALVEGAGELLESVRLVDDYRGRGVPEGSKSLTFALRFRAPDRTLTAAEATEAKLAGVALASSRHGASLRE</sequence>
<evidence type="ECO:0000256" key="14">
    <source>
        <dbReference type="ARBA" id="ARBA00049255"/>
    </source>
</evidence>
<dbReference type="InterPro" id="IPR002547">
    <property type="entry name" value="tRNA-bd_dom"/>
</dbReference>
<dbReference type="InterPro" id="IPR009061">
    <property type="entry name" value="DNA-bd_dom_put_sf"/>
</dbReference>
<dbReference type="Proteomes" id="UP001410795">
    <property type="component" value="Unassembled WGS sequence"/>
</dbReference>
<comment type="cofactor">
    <cofactor evidence="15">
        <name>Mg(2+)</name>
        <dbReference type="ChEBI" id="CHEBI:18420"/>
    </cofactor>
    <text evidence="15">Binds 2 magnesium ions per tetramer.</text>
</comment>
<keyword evidence="9 15" id="KW-0067">ATP-binding</keyword>
<keyword evidence="4 15" id="KW-0963">Cytoplasm</keyword>
<dbReference type="SMART" id="SM00874">
    <property type="entry name" value="B5"/>
    <property type="match status" value="1"/>
</dbReference>
<keyword evidence="11 16" id="KW-0694">RNA-binding</keyword>
<dbReference type="RefSeq" id="WP_221859596.1">
    <property type="nucleotide sequence ID" value="NZ_BAAAYV010000019.1"/>
</dbReference>
<evidence type="ECO:0000256" key="4">
    <source>
        <dbReference type="ARBA" id="ARBA00022490"/>
    </source>
</evidence>
<dbReference type="InterPro" id="IPR045864">
    <property type="entry name" value="aa-tRNA-synth_II/BPL/LPL"/>
</dbReference>
<dbReference type="InterPro" id="IPR005121">
    <property type="entry name" value="Fdx_antiC-bd"/>
</dbReference>
<dbReference type="SUPFAM" id="SSF56037">
    <property type="entry name" value="PheT/TilS domain"/>
    <property type="match status" value="1"/>
</dbReference>
<evidence type="ECO:0000256" key="10">
    <source>
        <dbReference type="ARBA" id="ARBA00022842"/>
    </source>
</evidence>
<evidence type="ECO:0000256" key="13">
    <source>
        <dbReference type="ARBA" id="ARBA00023146"/>
    </source>
</evidence>
<dbReference type="InterPro" id="IPR020825">
    <property type="entry name" value="Phe-tRNA_synthase-like_B3/B4"/>
</dbReference>
<keyword evidence="5 16" id="KW-0820">tRNA-binding</keyword>
<feature type="binding site" evidence="15">
    <location>
        <position position="478"/>
    </location>
    <ligand>
        <name>Mg(2+)</name>
        <dbReference type="ChEBI" id="CHEBI:18420"/>
        <note>shared with alpha subunit</note>
    </ligand>
</feature>
<dbReference type="EC" id="6.1.1.20" evidence="15"/>
<organism evidence="20 21">
    <name type="scientific">Microbacterium marinilacus</name>
    <dbReference type="NCBI Taxonomy" id="415209"/>
    <lineage>
        <taxon>Bacteria</taxon>
        <taxon>Bacillati</taxon>
        <taxon>Actinomycetota</taxon>
        <taxon>Actinomycetes</taxon>
        <taxon>Micrococcales</taxon>
        <taxon>Microbacteriaceae</taxon>
        <taxon>Microbacterium</taxon>
    </lineage>
</organism>
<evidence type="ECO:0000313" key="20">
    <source>
        <dbReference type="EMBL" id="GAA3665849.1"/>
    </source>
</evidence>
<dbReference type="InterPro" id="IPR012340">
    <property type="entry name" value="NA-bd_OB-fold"/>
</dbReference>
<gene>
    <name evidence="15 20" type="primary">pheT</name>
    <name evidence="20" type="ORF">GCM10022202_29970</name>
</gene>
<dbReference type="InterPro" id="IPR045060">
    <property type="entry name" value="Phe-tRNA-ligase_IIc_bsu"/>
</dbReference>
<dbReference type="SMART" id="SM00873">
    <property type="entry name" value="B3_4"/>
    <property type="match status" value="1"/>
</dbReference>
<dbReference type="PROSITE" id="PS51447">
    <property type="entry name" value="FDX_ACB"/>
    <property type="match status" value="1"/>
</dbReference>
<evidence type="ECO:0000259" key="18">
    <source>
        <dbReference type="PROSITE" id="PS51447"/>
    </source>
</evidence>
<proteinExistence type="inferred from homology"/>
<comment type="similarity">
    <text evidence="2 15">Belongs to the phenylalanyl-tRNA synthetase beta subunit family. Type 1 subfamily.</text>
</comment>
<keyword evidence="10 15" id="KW-0460">Magnesium</keyword>
<dbReference type="Pfam" id="PF17759">
    <property type="entry name" value="tRNA_synthFbeta"/>
    <property type="match status" value="1"/>
</dbReference>
<comment type="caution">
    <text evidence="20">The sequence shown here is derived from an EMBL/GenBank/DDBJ whole genome shotgun (WGS) entry which is preliminary data.</text>
</comment>
<dbReference type="EMBL" id="BAAAYV010000019">
    <property type="protein sequence ID" value="GAA3665849.1"/>
    <property type="molecule type" value="Genomic_DNA"/>
</dbReference>
<dbReference type="PROSITE" id="PS50886">
    <property type="entry name" value="TRBD"/>
    <property type="match status" value="1"/>
</dbReference>
<keyword evidence="12 15" id="KW-0648">Protein biosynthesis</keyword>